<accession>A0A4R5DPY7</accession>
<name>A0A4R5DPY7_9BACT</name>
<gene>
    <name evidence="2" type="ORF">E0F88_14370</name>
</gene>
<keyword evidence="1" id="KW-0175">Coiled coil</keyword>
<comment type="caution">
    <text evidence="2">The sequence shown here is derived from an EMBL/GenBank/DDBJ whole genome shotgun (WGS) entry which is preliminary data.</text>
</comment>
<sequence>METDQLIAADKFCTYYNVEYTFVESLEEIGLLETIFVKETQFIHIPELHKIERMLRLHDDLAINAEGIGAVHTLLDQMELMKLEIINLKNKLRFYEERH</sequence>
<protein>
    <recommendedName>
        <fullName evidence="4">MerR family transcriptional regulator</fullName>
    </recommendedName>
</protein>
<dbReference type="AlphaFoldDB" id="A0A4R5DPY7"/>
<proteinExistence type="predicted"/>
<evidence type="ECO:0000256" key="1">
    <source>
        <dbReference type="SAM" id="Coils"/>
    </source>
</evidence>
<dbReference type="EMBL" id="SMFL01000004">
    <property type="protein sequence ID" value="TDE15677.1"/>
    <property type="molecule type" value="Genomic_DNA"/>
</dbReference>
<organism evidence="2 3">
    <name type="scientific">Dyadobacter psychrotolerans</name>
    <dbReference type="NCBI Taxonomy" id="2541721"/>
    <lineage>
        <taxon>Bacteria</taxon>
        <taxon>Pseudomonadati</taxon>
        <taxon>Bacteroidota</taxon>
        <taxon>Cytophagia</taxon>
        <taxon>Cytophagales</taxon>
        <taxon>Spirosomataceae</taxon>
        <taxon>Dyadobacter</taxon>
    </lineage>
</organism>
<evidence type="ECO:0000313" key="3">
    <source>
        <dbReference type="Proteomes" id="UP000294850"/>
    </source>
</evidence>
<dbReference type="Gene3D" id="1.10.1660.10">
    <property type="match status" value="1"/>
</dbReference>
<dbReference type="OrthoDB" id="1494789at2"/>
<dbReference type="RefSeq" id="WP_131958939.1">
    <property type="nucleotide sequence ID" value="NZ_SMFL01000004.1"/>
</dbReference>
<dbReference type="Pfam" id="PF13591">
    <property type="entry name" value="MerR_2"/>
    <property type="match status" value="1"/>
</dbReference>
<keyword evidence="3" id="KW-1185">Reference proteome</keyword>
<evidence type="ECO:0008006" key="4">
    <source>
        <dbReference type="Google" id="ProtNLM"/>
    </source>
</evidence>
<dbReference type="Proteomes" id="UP000294850">
    <property type="component" value="Unassembled WGS sequence"/>
</dbReference>
<feature type="coiled-coil region" evidence="1">
    <location>
        <begin position="71"/>
        <end position="98"/>
    </location>
</feature>
<reference evidence="2 3" key="1">
    <citation type="submission" date="2019-03" db="EMBL/GenBank/DDBJ databases">
        <title>Dyadobacter AR-3-6 sp. nov., isolated from arctic soil.</title>
        <authorList>
            <person name="Chaudhary D.K."/>
        </authorList>
    </citation>
    <scope>NUCLEOTIDE SEQUENCE [LARGE SCALE GENOMIC DNA]</scope>
    <source>
        <strain evidence="2 3">AR-3-6</strain>
    </source>
</reference>
<evidence type="ECO:0000313" key="2">
    <source>
        <dbReference type="EMBL" id="TDE15677.1"/>
    </source>
</evidence>